<name>A0ABR0AH28_9CRUS</name>
<evidence type="ECO:0000313" key="3">
    <source>
        <dbReference type="Proteomes" id="UP001234178"/>
    </source>
</evidence>
<proteinExistence type="predicted"/>
<reference evidence="2 3" key="1">
    <citation type="journal article" date="2023" name="Nucleic Acids Res.">
        <title>The hologenome of Daphnia magna reveals possible DNA methylation and microbiome-mediated evolution of the host genome.</title>
        <authorList>
            <person name="Chaturvedi A."/>
            <person name="Li X."/>
            <person name="Dhandapani V."/>
            <person name="Marshall H."/>
            <person name="Kissane S."/>
            <person name="Cuenca-Cambronero M."/>
            <person name="Asole G."/>
            <person name="Calvet F."/>
            <person name="Ruiz-Romero M."/>
            <person name="Marangio P."/>
            <person name="Guigo R."/>
            <person name="Rago D."/>
            <person name="Mirbahai L."/>
            <person name="Eastwood N."/>
            <person name="Colbourne J.K."/>
            <person name="Zhou J."/>
            <person name="Mallon E."/>
            <person name="Orsini L."/>
        </authorList>
    </citation>
    <scope>NUCLEOTIDE SEQUENCE [LARGE SCALE GENOMIC DNA]</scope>
    <source>
        <strain evidence="2">LRV0_1</strain>
    </source>
</reference>
<accession>A0ABR0AH28</accession>
<gene>
    <name evidence="2" type="ORF">OUZ56_009823</name>
</gene>
<organism evidence="2 3">
    <name type="scientific">Daphnia magna</name>
    <dbReference type="NCBI Taxonomy" id="35525"/>
    <lineage>
        <taxon>Eukaryota</taxon>
        <taxon>Metazoa</taxon>
        <taxon>Ecdysozoa</taxon>
        <taxon>Arthropoda</taxon>
        <taxon>Crustacea</taxon>
        <taxon>Branchiopoda</taxon>
        <taxon>Diplostraca</taxon>
        <taxon>Cladocera</taxon>
        <taxon>Anomopoda</taxon>
        <taxon>Daphniidae</taxon>
        <taxon>Daphnia</taxon>
    </lineage>
</organism>
<evidence type="ECO:0000256" key="1">
    <source>
        <dbReference type="SAM" id="Phobius"/>
    </source>
</evidence>
<dbReference type="EMBL" id="JAOYFB010000037">
    <property type="protein sequence ID" value="KAK4024401.1"/>
    <property type="molecule type" value="Genomic_DNA"/>
</dbReference>
<keyword evidence="1" id="KW-1133">Transmembrane helix</keyword>
<protein>
    <submittedName>
        <fullName evidence="2">Uncharacterized protein</fullName>
    </submittedName>
</protein>
<keyword evidence="1" id="KW-0812">Transmembrane</keyword>
<keyword evidence="1" id="KW-0472">Membrane</keyword>
<sequence>MKSNFRQGCTFSEENFEYHGHKVLCRLSEMDNDNVSEIFSIMESDRGRVDGVMDTSGQGWLPVNIFVVVNGVGVEFLNVILEIGVRFQMRC</sequence>
<feature type="transmembrane region" description="Helical" evidence="1">
    <location>
        <begin position="60"/>
        <end position="81"/>
    </location>
</feature>
<evidence type="ECO:0000313" key="2">
    <source>
        <dbReference type="EMBL" id="KAK4024401.1"/>
    </source>
</evidence>
<dbReference type="Proteomes" id="UP001234178">
    <property type="component" value="Unassembled WGS sequence"/>
</dbReference>
<comment type="caution">
    <text evidence="2">The sequence shown here is derived from an EMBL/GenBank/DDBJ whole genome shotgun (WGS) entry which is preliminary data.</text>
</comment>
<keyword evidence="3" id="KW-1185">Reference proteome</keyword>